<proteinExistence type="predicted"/>
<protein>
    <submittedName>
        <fullName evidence="1">Ankyrin repeat and SOCS box protein 3</fullName>
    </submittedName>
</protein>
<accession>A0ACC2UJX2</accession>
<evidence type="ECO:0000313" key="2">
    <source>
        <dbReference type="Proteomes" id="UP001165960"/>
    </source>
</evidence>
<evidence type="ECO:0000313" key="1">
    <source>
        <dbReference type="EMBL" id="KAJ9087138.1"/>
    </source>
</evidence>
<reference evidence="1" key="1">
    <citation type="submission" date="2022-04" db="EMBL/GenBank/DDBJ databases">
        <title>Genome of the entomopathogenic fungus Entomophthora muscae.</title>
        <authorList>
            <person name="Elya C."/>
            <person name="Lovett B.R."/>
            <person name="Lee E."/>
            <person name="Macias A.M."/>
            <person name="Hajek A.E."/>
            <person name="De Bivort B.L."/>
            <person name="Kasson M.T."/>
            <person name="De Fine Licht H.H."/>
            <person name="Stajich J.E."/>
        </authorList>
    </citation>
    <scope>NUCLEOTIDE SEQUENCE</scope>
    <source>
        <strain evidence="1">Berkeley</strain>
    </source>
</reference>
<dbReference type="EMBL" id="QTSX02000341">
    <property type="protein sequence ID" value="KAJ9087138.1"/>
    <property type="molecule type" value="Genomic_DNA"/>
</dbReference>
<dbReference type="Proteomes" id="UP001165960">
    <property type="component" value="Unassembled WGS sequence"/>
</dbReference>
<gene>
    <name evidence="1" type="primary">ASB3_5</name>
    <name evidence="1" type="ORF">DSO57_1036219</name>
</gene>
<name>A0ACC2UJX2_9FUNG</name>
<keyword evidence="2" id="KW-1185">Reference proteome</keyword>
<comment type="caution">
    <text evidence="1">The sequence shown here is derived from an EMBL/GenBank/DDBJ whole genome shotgun (WGS) entry which is preliminary data.</text>
</comment>
<organism evidence="1 2">
    <name type="scientific">Entomophthora muscae</name>
    <dbReference type="NCBI Taxonomy" id="34485"/>
    <lineage>
        <taxon>Eukaryota</taxon>
        <taxon>Fungi</taxon>
        <taxon>Fungi incertae sedis</taxon>
        <taxon>Zoopagomycota</taxon>
        <taxon>Entomophthoromycotina</taxon>
        <taxon>Entomophthoromycetes</taxon>
        <taxon>Entomophthorales</taxon>
        <taxon>Entomophthoraceae</taxon>
        <taxon>Entomophthora</taxon>
    </lineage>
</organism>
<sequence>MHTGAKAKQNQEQKQKNLRQAKRTSLPFGAGNNTQAYMAKYIILGEDQGHGEMHILLANLQDHNIHVKKYQIVGFAHLLPIEELTGLQYIRDLSKMGLPDQIEASAYVTTPLADLSSLDKEQQEQASSLFKKYRFIFAEDDFDLECATDVTYHIDTGENKPI</sequence>